<feature type="compositionally biased region" description="Basic and acidic residues" evidence="1">
    <location>
        <begin position="130"/>
        <end position="141"/>
    </location>
</feature>
<gene>
    <name evidence="4" type="ORF">Cni_G22995</name>
</gene>
<feature type="transmembrane region" description="Helical" evidence="2">
    <location>
        <begin position="42"/>
        <end position="60"/>
    </location>
</feature>
<dbReference type="Pfam" id="PF04765">
    <property type="entry name" value="TOD1_MUCI70"/>
    <property type="match status" value="1"/>
</dbReference>
<protein>
    <recommendedName>
        <fullName evidence="3">TOD1/MUCI70 glycosyltransferase-like domain-containing protein</fullName>
    </recommendedName>
</protein>
<feature type="compositionally biased region" description="Basic and acidic residues" evidence="1">
    <location>
        <begin position="156"/>
        <end position="166"/>
    </location>
</feature>
<feature type="region of interest" description="Disordered" evidence="1">
    <location>
        <begin position="65"/>
        <end position="301"/>
    </location>
</feature>
<feature type="domain" description="TOD1/MUCI70 glycosyltransferase-like" evidence="3">
    <location>
        <begin position="331"/>
        <end position="649"/>
    </location>
</feature>
<dbReference type="PANTHER" id="PTHR12956:SF24">
    <property type="entry name" value="TRANSMEMBRANE PROTEIN (DUF616)"/>
    <property type="match status" value="1"/>
</dbReference>
<evidence type="ECO:0000313" key="5">
    <source>
        <dbReference type="Proteomes" id="UP001327560"/>
    </source>
</evidence>
<evidence type="ECO:0000313" key="4">
    <source>
        <dbReference type="EMBL" id="WOL14215.1"/>
    </source>
</evidence>
<feature type="compositionally biased region" description="Basic and acidic residues" evidence="1">
    <location>
        <begin position="220"/>
        <end position="257"/>
    </location>
</feature>
<name>A0AAQ3KT80_9LILI</name>
<evidence type="ECO:0000256" key="1">
    <source>
        <dbReference type="SAM" id="MobiDB-lite"/>
    </source>
</evidence>
<reference evidence="4 5" key="1">
    <citation type="submission" date="2023-10" db="EMBL/GenBank/DDBJ databases">
        <title>Chromosome-scale genome assembly provides insights into flower coloration mechanisms of Canna indica.</title>
        <authorList>
            <person name="Li C."/>
        </authorList>
    </citation>
    <scope>NUCLEOTIDE SEQUENCE [LARGE SCALE GENOMIC DNA]</scope>
    <source>
        <tissue evidence="4">Flower</tissue>
    </source>
</reference>
<feature type="compositionally biased region" description="Basic and acidic residues" evidence="1">
    <location>
        <begin position="106"/>
        <end position="123"/>
    </location>
</feature>
<proteinExistence type="predicted"/>
<feature type="compositionally biased region" description="Acidic residues" evidence="1">
    <location>
        <begin position="208"/>
        <end position="219"/>
    </location>
</feature>
<evidence type="ECO:0000259" key="3">
    <source>
        <dbReference type="Pfam" id="PF04765"/>
    </source>
</evidence>
<dbReference type="AlphaFoldDB" id="A0AAQ3KT80"/>
<accession>A0AAQ3KT80</accession>
<dbReference type="PANTHER" id="PTHR12956">
    <property type="entry name" value="ALKALINE CERAMIDASE-RELATED"/>
    <property type="match status" value="1"/>
</dbReference>
<evidence type="ECO:0000256" key="2">
    <source>
        <dbReference type="SAM" id="Phobius"/>
    </source>
</evidence>
<keyword evidence="2" id="KW-0812">Transmembrane</keyword>
<feature type="compositionally biased region" description="Basic and acidic residues" evidence="1">
    <location>
        <begin position="178"/>
        <end position="201"/>
    </location>
</feature>
<sequence length="660" mass="75436">MAQYRQPGADRLAVRIQNDAADRIPHRPARIRRAGKGHRRPSSAALAAALALVLLISLAASGRLSSPHKGFRRDLGEDDGGKDDPEFRPQMNNSKGLKFGHGSGKIGRDSRYWDGDDRRRDVDYSGEGLPEEKYRVGKDRLSGSWRSGKEQIPMGHRSDKVDEKGSRKAKGGLYNEGGRAELDSYKEEYEATAKDDYDLKQDNGVGEDNFDDEYDDGIDAEDKHDEFHGHDEVRMLGEGDDGGETKKDALLGIHEEGSGETQYGAGGLNSTKDQDHVGGDTTKHSGPEKKGSKRKPKHHKFSSSSCEIKLLSSTAQIVEPLNGNKFARFSLQYTHVESRPNRSENWEPRFAGHQTLEEREKSFYAHDQTINCGFIKGPSGSPSTGFDFAEDDARFMSSCHIAVSSCIFGNSDRLRSPFSKTITRLSRKNVCFVMFMDEITLRTLLSEGQKVESGFIGLWRVVVVSNLPYTDMRRVGKIPKLLAHRLFPSARYSIWLDSKLRLQSDPYLILEYFLWRRGYEYAISNHYDRHCVWEEVMQNKKLNKYNHTAIDQQFEFYQSDGLKRFNPSDPKKLLPSYVPEGSFIVRAHTPMSNLYSCLWFNEVDRFTSRDQLSFAYTYLKLRRMNPDKPFHLNMFKDCERRFMVKLFRHRAEEKRKVPTD</sequence>
<organism evidence="4 5">
    <name type="scientific">Canna indica</name>
    <name type="common">Indian-shot</name>
    <dbReference type="NCBI Taxonomy" id="4628"/>
    <lineage>
        <taxon>Eukaryota</taxon>
        <taxon>Viridiplantae</taxon>
        <taxon>Streptophyta</taxon>
        <taxon>Embryophyta</taxon>
        <taxon>Tracheophyta</taxon>
        <taxon>Spermatophyta</taxon>
        <taxon>Magnoliopsida</taxon>
        <taxon>Liliopsida</taxon>
        <taxon>Zingiberales</taxon>
        <taxon>Cannaceae</taxon>
        <taxon>Canna</taxon>
    </lineage>
</organism>
<keyword evidence="2" id="KW-1133">Transmembrane helix</keyword>
<feature type="compositionally biased region" description="Basic and acidic residues" evidence="1">
    <location>
        <begin position="272"/>
        <end position="290"/>
    </location>
</feature>
<keyword evidence="2" id="KW-0472">Membrane</keyword>
<feature type="compositionally biased region" description="Basic residues" evidence="1">
    <location>
        <begin position="291"/>
        <end position="301"/>
    </location>
</feature>
<keyword evidence="5" id="KW-1185">Reference proteome</keyword>
<dbReference type="InterPro" id="IPR048354">
    <property type="entry name" value="TOD1_MUCI70_glycTrfase_dom"/>
</dbReference>
<dbReference type="Proteomes" id="UP001327560">
    <property type="component" value="Chromosome 7"/>
</dbReference>
<dbReference type="InterPro" id="IPR006852">
    <property type="entry name" value="TOD1_MUCI70"/>
</dbReference>
<dbReference type="EMBL" id="CP136896">
    <property type="protein sequence ID" value="WOL14215.1"/>
    <property type="molecule type" value="Genomic_DNA"/>
</dbReference>